<keyword evidence="3" id="KW-0407">Ion channel</keyword>
<dbReference type="InterPro" id="IPR013099">
    <property type="entry name" value="K_chnl_dom"/>
</dbReference>
<keyword evidence="1" id="KW-0472">Membrane</keyword>
<comment type="caution">
    <text evidence="3">The sequence shown here is derived from an EMBL/GenBank/DDBJ whole genome shotgun (WGS) entry which is preliminary data.</text>
</comment>
<feature type="domain" description="Potassium channel" evidence="2">
    <location>
        <begin position="156"/>
        <end position="231"/>
    </location>
</feature>
<dbReference type="GO" id="GO:0034220">
    <property type="term" value="P:monoatomic ion transmembrane transport"/>
    <property type="evidence" value="ECO:0007669"/>
    <property type="project" value="UniProtKB-KW"/>
</dbReference>
<evidence type="ECO:0000313" key="4">
    <source>
        <dbReference type="Proteomes" id="UP000306416"/>
    </source>
</evidence>
<keyword evidence="1" id="KW-1133">Transmembrane helix</keyword>
<feature type="transmembrane region" description="Helical" evidence="1">
    <location>
        <begin position="207"/>
        <end position="227"/>
    </location>
</feature>
<gene>
    <name evidence="3" type="ORF">E4633_12575</name>
</gene>
<evidence type="ECO:0000313" key="3">
    <source>
        <dbReference type="EMBL" id="TGU71736.1"/>
    </source>
</evidence>
<dbReference type="Proteomes" id="UP000306416">
    <property type="component" value="Unassembled WGS sequence"/>
</dbReference>
<keyword evidence="4" id="KW-1185">Reference proteome</keyword>
<keyword evidence="3" id="KW-0406">Ion transport</keyword>
<keyword evidence="3" id="KW-0813">Transport</keyword>
<dbReference type="Gene3D" id="1.10.287.70">
    <property type="match status" value="1"/>
</dbReference>
<sequence>MSNCNLGLFTVENSKIANLETYFNCIKYLQISGNTFKEVVFSSSQLVLPKLPSFLHDRLKTKIVNDFNFLKFNASLDFDKLSAQSHRVARNETYKFILEHSDVKLDRDTYAHIRYLESISSEQSLLSSFLYRVSGALLKPSRIVLIMAFVISAFTWIYSLPCLQFMAPGVVGSIRRGLTLPESAYYSGVTFTTIGYGDIVPLGLARWLAISEGFFGVLLVSAFLVSLTRKYVE</sequence>
<proteinExistence type="predicted"/>
<evidence type="ECO:0000256" key="1">
    <source>
        <dbReference type="SAM" id="Phobius"/>
    </source>
</evidence>
<organism evidence="3 4">
    <name type="scientific">Geomonas terrae</name>
    <dbReference type="NCBI Taxonomy" id="2562681"/>
    <lineage>
        <taxon>Bacteria</taxon>
        <taxon>Pseudomonadati</taxon>
        <taxon>Thermodesulfobacteriota</taxon>
        <taxon>Desulfuromonadia</taxon>
        <taxon>Geobacterales</taxon>
        <taxon>Geobacteraceae</taxon>
        <taxon>Geomonas</taxon>
    </lineage>
</organism>
<accession>A0A4S1CFC5</accession>
<dbReference type="AlphaFoldDB" id="A0A4S1CFC5"/>
<dbReference type="SUPFAM" id="SSF81324">
    <property type="entry name" value="Voltage-gated potassium channels"/>
    <property type="match status" value="1"/>
</dbReference>
<protein>
    <submittedName>
        <fullName evidence="3">Two pore domain potassium channel family protein</fullName>
    </submittedName>
</protein>
<dbReference type="Pfam" id="PF07885">
    <property type="entry name" value="Ion_trans_2"/>
    <property type="match status" value="1"/>
</dbReference>
<reference evidence="3 4" key="1">
    <citation type="submission" date="2019-04" db="EMBL/GenBank/DDBJ databases">
        <title>Geobacter oryzae sp. nov., ferric-reducing bacteria isolated from paddy soil.</title>
        <authorList>
            <person name="Xu Z."/>
            <person name="Masuda Y."/>
            <person name="Itoh H."/>
            <person name="Senoo K."/>
        </authorList>
    </citation>
    <scope>NUCLEOTIDE SEQUENCE [LARGE SCALE GENOMIC DNA]</scope>
    <source>
        <strain evidence="3 4">Red111</strain>
    </source>
</reference>
<name>A0A4S1CFC5_9BACT</name>
<evidence type="ECO:0000259" key="2">
    <source>
        <dbReference type="Pfam" id="PF07885"/>
    </source>
</evidence>
<keyword evidence="1" id="KW-0812">Transmembrane</keyword>
<dbReference type="EMBL" id="SRSC01000003">
    <property type="protein sequence ID" value="TGU71736.1"/>
    <property type="molecule type" value="Genomic_DNA"/>
</dbReference>
<feature type="transmembrane region" description="Helical" evidence="1">
    <location>
        <begin position="143"/>
        <end position="167"/>
    </location>
</feature>